<proteinExistence type="predicted"/>
<dbReference type="EMBL" id="JBDJNQ010000010">
    <property type="protein sequence ID" value="MEN5379523.1"/>
    <property type="molecule type" value="Genomic_DNA"/>
</dbReference>
<dbReference type="SUPFAM" id="SSF56003">
    <property type="entry name" value="Molybdenum cofactor-binding domain"/>
    <property type="match status" value="2"/>
</dbReference>
<dbReference type="PANTHER" id="PTHR47495:SF2">
    <property type="entry name" value="ALDEHYDE DEHYDROGENASE"/>
    <property type="match status" value="1"/>
</dbReference>
<keyword evidence="1" id="KW-0472">Membrane</keyword>
<dbReference type="Proteomes" id="UP001409291">
    <property type="component" value="Unassembled WGS sequence"/>
</dbReference>
<protein>
    <submittedName>
        <fullName evidence="3">Molybdopterin cofactor-binding domain-containing protein</fullName>
    </submittedName>
</protein>
<dbReference type="InterPro" id="IPR000674">
    <property type="entry name" value="Ald_Oxase/Xan_DH_a/b"/>
</dbReference>
<dbReference type="RefSeq" id="WP_346582319.1">
    <property type="nucleotide sequence ID" value="NZ_JBDJNQ010000010.1"/>
</dbReference>
<organism evidence="3 4">
    <name type="scientific">Sphingobacterium kitahiroshimense</name>
    <dbReference type="NCBI Taxonomy" id="470446"/>
    <lineage>
        <taxon>Bacteria</taxon>
        <taxon>Pseudomonadati</taxon>
        <taxon>Bacteroidota</taxon>
        <taxon>Sphingobacteriia</taxon>
        <taxon>Sphingobacteriales</taxon>
        <taxon>Sphingobacteriaceae</taxon>
        <taxon>Sphingobacterium</taxon>
    </lineage>
</organism>
<feature type="domain" description="Aldehyde oxidase/xanthine dehydrogenase a/b hammerhead" evidence="2">
    <location>
        <begin position="209"/>
        <end position="304"/>
    </location>
</feature>
<evidence type="ECO:0000256" key="1">
    <source>
        <dbReference type="SAM" id="Phobius"/>
    </source>
</evidence>
<gene>
    <name evidence="3" type="ORF">ABE541_19810</name>
</gene>
<evidence type="ECO:0000259" key="2">
    <source>
        <dbReference type="SMART" id="SM01008"/>
    </source>
</evidence>
<keyword evidence="1" id="KW-1133">Transmembrane helix</keyword>
<feature type="transmembrane region" description="Helical" evidence="1">
    <location>
        <begin position="12"/>
        <end position="30"/>
    </location>
</feature>
<dbReference type="Gene3D" id="3.30.365.10">
    <property type="entry name" value="Aldehyde oxidase/xanthine dehydrogenase, molybdopterin binding domain"/>
    <property type="match status" value="4"/>
</dbReference>
<dbReference type="InterPro" id="IPR052516">
    <property type="entry name" value="N-heterocyclic_Hydroxylase"/>
</dbReference>
<dbReference type="Gene3D" id="3.90.1170.50">
    <property type="entry name" value="Aldehyde oxidase/xanthine dehydrogenase, a/b hammerhead"/>
    <property type="match status" value="1"/>
</dbReference>
<dbReference type="Pfam" id="PF20256">
    <property type="entry name" value="MoCoBD_2"/>
    <property type="match status" value="2"/>
</dbReference>
<dbReference type="InterPro" id="IPR046867">
    <property type="entry name" value="AldOxase/xan_DH_MoCoBD2"/>
</dbReference>
<dbReference type="InterPro" id="IPR037165">
    <property type="entry name" value="AldOxase/xan_DH_Mopterin-bd_sf"/>
</dbReference>
<keyword evidence="1" id="KW-0812">Transmembrane</keyword>
<evidence type="ECO:0000313" key="4">
    <source>
        <dbReference type="Proteomes" id="UP001409291"/>
    </source>
</evidence>
<dbReference type="PIRSF" id="PIRSF036389">
    <property type="entry name" value="IOR_B"/>
    <property type="match status" value="1"/>
</dbReference>
<dbReference type="InterPro" id="IPR006311">
    <property type="entry name" value="TAT_signal"/>
</dbReference>
<reference evidence="3 4" key="1">
    <citation type="submission" date="2024-04" db="EMBL/GenBank/DDBJ databases">
        <title>WGS of bacteria from Torrens River.</title>
        <authorList>
            <person name="Wyrsch E.R."/>
            <person name="Drigo B."/>
        </authorList>
    </citation>
    <scope>NUCLEOTIDE SEQUENCE [LARGE SCALE GENOMIC DNA]</scope>
    <source>
        <strain evidence="3 4">TWI391</strain>
    </source>
</reference>
<dbReference type="PROSITE" id="PS51318">
    <property type="entry name" value="TAT"/>
    <property type="match status" value="1"/>
</dbReference>
<dbReference type="SMART" id="SM01008">
    <property type="entry name" value="Ald_Xan_dh_C"/>
    <property type="match status" value="1"/>
</dbReference>
<keyword evidence="4" id="KW-1185">Reference proteome</keyword>
<accession>A0ABV0BZP2</accession>
<evidence type="ECO:0000313" key="3">
    <source>
        <dbReference type="EMBL" id="MEN5379523.1"/>
    </source>
</evidence>
<dbReference type="InterPro" id="IPR012368">
    <property type="entry name" value="OxRdtase_Mopterin-bd_su_IorB"/>
</dbReference>
<comment type="caution">
    <text evidence="3">The sequence shown here is derived from an EMBL/GenBank/DDBJ whole genome shotgun (WGS) entry which is preliminary data.</text>
</comment>
<dbReference type="PANTHER" id="PTHR47495">
    <property type="entry name" value="ALDEHYDE DEHYDROGENASE"/>
    <property type="match status" value="1"/>
</dbReference>
<sequence>MTTDKTTLGRRSFLKAALLAGGGMILHFNWPGAGAMASEPRPAADTLIELNSYIKIYPNGDILLFNPNPEFGQNVKTSLPMILAEELDVAWEKVTVEQADFFPERYGRQFTGGSQSVRQAWPVLRTAGATARQMLLIAASEKWAVPLSEMHTEAGVIFHKKSDQKITYGEIASQAARIPVPKDVKLKDVADFKIIGSSKQNVELDNIVTGKPLFTSDYKQEGMLIAMIVHPPAFGQEITAFDDTAVRQMPGIKDVFLIEPLAKDYTRNYFDTMSFGSLAVVVGTSTWEVMQAKKKLQLELQTASKRKNKDTLQLESTAGHYADMDRYAKIPGEVKRKDGDPDAAFKNAARIIERTYTAPFLVHNTMEPVSCFAHVTADQAELYAPIQAPEVITTTLVARLGLPKEKIKIKLARMGGGFGLRAYGHHLVEAAVISQKLNAPVKLMYTREDEATYGIYRPTYSATYRAALDENNQLIGFHVKAGGIPESPLHENRFPAGAVDNYLAESWAIDSDITIGAFRAPRSNFMASAEQSFLDELAVEMKKDPIDFRLELLKRAKERPVGQRNDYDASRYAGVLQLLKEKASLLKKTDGTGRGIAAYFCHNTYAAALVDIGVKNNEPYVVQAIASVDCGIVVNQDAAVNMAEGAVIDGIGNALYGEQLFADGVPQKSNFNTYRIIRMSECPKHIEVHFVQNQENPTGMGEPVFPPMFGAVANALFHHTGKRYYNQPFMKQYLAHGAQG</sequence>
<name>A0ABV0BZP2_9SPHI</name>
<dbReference type="InterPro" id="IPR008274">
    <property type="entry name" value="AldOxase/xan_DH_MoCoBD1"/>
</dbReference>
<dbReference type="Pfam" id="PF02738">
    <property type="entry name" value="MoCoBD_1"/>
    <property type="match status" value="1"/>
</dbReference>